<organism evidence="2 3">
    <name type="scientific">Brevundimonas nasdae</name>
    <dbReference type="NCBI Taxonomy" id="172043"/>
    <lineage>
        <taxon>Bacteria</taxon>
        <taxon>Pseudomonadati</taxon>
        <taxon>Pseudomonadota</taxon>
        <taxon>Alphaproteobacteria</taxon>
        <taxon>Caulobacterales</taxon>
        <taxon>Caulobacteraceae</taxon>
        <taxon>Brevundimonas</taxon>
    </lineage>
</organism>
<proteinExistence type="inferred from homology"/>
<comment type="cofactor">
    <cofactor evidence="1">
        <name>Fe(2+)</name>
        <dbReference type="ChEBI" id="CHEBI:29033"/>
    </cofactor>
    <text evidence="1">Binds 1 Fe(2+) ion.</text>
</comment>
<sequence length="191" mass="21479">MAIRRILTIDNAADLAILKQVSKPVAAVDDAVRTLMDDMLDTMYDAPGIGLAAVQVGALDRVIVMDLGDKDGVVCETEEEEAENAEARKNPRFFANPEILWSSDELYTYEEGCLSIPEYFDKVERPARVRIRYLNRAGEQVEEEAEGLYAVCIQHEMDHLNGVLFIDHLSRLKRERAVTKVKKAARDRIAA</sequence>
<keyword evidence="1" id="KW-0408">Iron</keyword>
<reference evidence="2 3" key="1">
    <citation type="submission" date="2021-07" db="EMBL/GenBank/DDBJ databases">
        <title>Isolation and characterization of bacteria from a gold mining with a capacity of golden bioaccumulation.</title>
        <authorList>
            <person name="Yang X.J."/>
        </authorList>
    </citation>
    <scope>NUCLEOTIDE SEQUENCE [LARGE SCALE GENOMIC DNA]</scope>
    <source>
        <strain evidence="2 3">Au29</strain>
    </source>
</reference>
<protein>
    <recommendedName>
        <fullName evidence="1">Peptide deformylase</fullName>
        <shortName evidence="1">PDF</shortName>
        <ecNumber evidence="1">3.5.1.88</ecNumber>
    </recommendedName>
    <alternativeName>
        <fullName evidence="1">Polypeptide deformylase</fullName>
    </alternativeName>
</protein>
<dbReference type="HAMAP" id="MF_00163">
    <property type="entry name" value="Pep_deformylase"/>
    <property type="match status" value="1"/>
</dbReference>
<keyword evidence="1" id="KW-0648">Protein biosynthesis</keyword>
<dbReference type="Pfam" id="PF01327">
    <property type="entry name" value="Pep_deformylase"/>
    <property type="match status" value="1"/>
</dbReference>
<feature type="binding site" evidence="1">
    <location>
        <position position="159"/>
    </location>
    <ligand>
        <name>Fe cation</name>
        <dbReference type="ChEBI" id="CHEBI:24875"/>
    </ligand>
</feature>
<feature type="active site" evidence="1">
    <location>
        <position position="156"/>
    </location>
</feature>
<comment type="function">
    <text evidence="1">Removes the formyl group from the N-terminal Met of newly synthesized proteins. Requires at least a dipeptide for an efficient rate of reaction. N-terminal L-methionine is a prerequisite for activity but the enzyme has broad specificity at other positions.</text>
</comment>
<evidence type="ECO:0000313" key="3">
    <source>
        <dbReference type="Proteomes" id="UP000824334"/>
    </source>
</evidence>
<feature type="binding site" evidence="1">
    <location>
        <position position="113"/>
    </location>
    <ligand>
        <name>Fe cation</name>
        <dbReference type="ChEBI" id="CHEBI:24875"/>
    </ligand>
</feature>
<accession>A0ABX8THS7</accession>
<dbReference type="EMBL" id="CP080034">
    <property type="protein sequence ID" value="QYC09940.1"/>
    <property type="molecule type" value="Genomic_DNA"/>
</dbReference>
<dbReference type="PIRSF" id="PIRSF004749">
    <property type="entry name" value="Pep_def"/>
    <property type="match status" value="1"/>
</dbReference>
<dbReference type="RefSeq" id="WP_219352811.1">
    <property type="nucleotide sequence ID" value="NZ_CP080034.1"/>
</dbReference>
<dbReference type="EC" id="3.5.1.88" evidence="1"/>
<dbReference type="PANTHER" id="PTHR10458:SF22">
    <property type="entry name" value="PEPTIDE DEFORMYLASE"/>
    <property type="match status" value="1"/>
</dbReference>
<dbReference type="NCBIfam" id="NF001159">
    <property type="entry name" value="PRK00150.1-3"/>
    <property type="match status" value="1"/>
</dbReference>
<evidence type="ECO:0000313" key="2">
    <source>
        <dbReference type="EMBL" id="QYC09940.1"/>
    </source>
</evidence>
<dbReference type="NCBIfam" id="TIGR00079">
    <property type="entry name" value="pept_deformyl"/>
    <property type="match status" value="1"/>
</dbReference>
<keyword evidence="3" id="KW-1185">Reference proteome</keyword>
<dbReference type="Proteomes" id="UP000824334">
    <property type="component" value="Chromosome"/>
</dbReference>
<dbReference type="InterPro" id="IPR023635">
    <property type="entry name" value="Peptide_deformylase"/>
</dbReference>
<dbReference type="CDD" id="cd00487">
    <property type="entry name" value="Pep_deformylase"/>
    <property type="match status" value="1"/>
</dbReference>
<comment type="similarity">
    <text evidence="1">Belongs to the polypeptide deformylase family.</text>
</comment>
<gene>
    <name evidence="1 2" type="primary">def</name>
    <name evidence="2" type="ORF">KWG56_15405</name>
</gene>
<comment type="catalytic activity">
    <reaction evidence="1">
        <text>N-terminal N-formyl-L-methionyl-[peptide] + H2O = N-terminal L-methionyl-[peptide] + formate</text>
        <dbReference type="Rhea" id="RHEA:24420"/>
        <dbReference type="Rhea" id="RHEA-COMP:10639"/>
        <dbReference type="Rhea" id="RHEA-COMP:10640"/>
        <dbReference type="ChEBI" id="CHEBI:15377"/>
        <dbReference type="ChEBI" id="CHEBI:15740"/>
        <dbReference type="ChEBI" id="CHEBI:49298"/>
        <dbReference type="ChEBI" id="CHEBI:64731"/>
        <dbReference type="EC" id="3.5.1.88"/>
    </reaction>
</comment>
<dbReference type="PANTHER" id="PTHR10458">
    <property type="entry name" value="PEPTIDE DEFORMYLASE"/>
    <property type="match status" value="1"/>
</dbReference>
<name>A0ABX8THS7_9CAUL</name>
<evidence type="ECO:0000256" key="1">
    <source>
        <dbReference type="HAMAP-Rule" id="MF_00163"/>
    </source>
</evidence>
<dbReference type="GO" id="GO:0042586">
    <property type="term" value="F:peptide deformylase activity"/>
    <property type="evidence" value="ECO:0007669"/>
    <property type="project" value="UniProtKB-EC"/>
</dbReference>
<dbReference type="GeneID" id="94376675"/>
<keyword evidence="1" id="KW-0479">Metal-binding</keyword>
<keyword evidence="1 2" id="KW-0378">Hydrolase</keyword>
<feature type="binding site" evidence="1">
    <location>
        <position position="155"/>
    </location>
    <ligand>
        <name>Fe cation</name>
        <dbReference type="ChEBI" id="CHEBI:24875"/>
    </ligand>
</feature>